<reference evidence="1" key="1">
    <citation type="submission" date="2014-11" db="EMBL/GenBank/DDBJ databases">
        <authorList>
            <person name="Amaro Gonzalez C."/>
        </authorList>
    </citation>
    <scope>NUCLEOTIDE SEQUENCE</scope>
</reference>
<name>A0A0E9QYV7_ANGAN</name>
<dbReference type="EMBL" id="GBXM01086910">
    <property type="protein sequence ID" value="JAH21667.1"/>
    <property type="molecule type" value="Transcribed_RNA"/>
</dbReference>
<proteinExistence type="predicted"/>
<organism evidence="1">
    <name type="scientific">Anguilla anguilla</name>
    <name type="common">European freshwater eel</name>
    <name type="synonym">Muraena anguilla</name>
    <dbReference type="NCBI Taxonomy" id="7936"/>
    <lineage>
        <taxon>Eukaryota</taxon>
        <taxon>Metazoa</taxon>
        <taxon>Chordata</taxon>
        <taxon>Craniata</taxon>
        <taxon>Vertebrata</taxon>
        <taxon>Euteleostomi</taxon>
        <taxon>Actinopterygii</taxon>
        <taxon>Neopterygii</taxon>
        <taxon>Teleostei</taxon>
        <taxon>Anguilliformes</taxon>
        <taxon>Anguillidae</taxon>
        <taxon>Anguilla</taxon>
    </lineage>
</organism>
<protein>
    <submittedName>
        <fullName evidence="1">Uncharacterized protein</fullName>
    </submittedName>
</protein>
<dbReference type="AlphaFoldDB" id="A0A0E9QYV7"/>
<evidence type="ECO:0000313" key="1">
    <source>
        <dbReference type="EMBL" id="JAH21667.1"/>
    </source>
</evidence>
<sequence length="32" mass="3479">MYFPLRSLRFTPGVCTSSCTAACGSLPNIQKE</sequence>
<reference evidence="1" key="2">
    <citation type="journal article" date="2015" name="Fish Shellfish Immunol.">
        <title>Early steps in the European eel (Anguilla anguilla)-Vibrio vulnificus interaction in the gills: Role of the RtxA13 toxin.</title>
        <authorList>
            <person name="Callol A."/>
            <person name="Pajuelo D."/>
            <person name="Ebbesson L."/>
            <person name="Teles M."/>
            <person name="MacKenzie S."/>
            <person name="Amaro C."/>
        </authorList>
    </citation>
    <scope>NUCLEOTIDE SEQUENCE</scope>
</reference>
<accession>A0A0E9QYV7</accession>